<comment type="caution">
    <text evidence="2">The sequence shown here is derived from an EMBL/GenBank/DDBJ whole genome shotgun (WGS) entry which is preliminary data.</text>
</comment>
<feature type="region of interest" description="Disordered" evidence="1">
    <location>
        <begin position="1"/>
        <end position="59"/>
    </location>
</feature>
<sequence>MSQELVQVQTKAPGGPGEPVGQRPLRSLSVESNEPDIDPDDPDGDGVVLPDDHVGHGRD</sequence>
<dbReference type="AlphaFoldDB" id="A0A1F6FFT0"/>
<organism evidence="2 3">
    <name type="scientific">Candidatus Kaiserbacteria bacterium RIFCSPLOWO2_12_FULL_45_26</name>
    <dbReference type="NCBI Taxonomy" id="1798525"/>
    <lineage>
        <taxon>Bacteria</taxon>
        <taxon>Candidatus Kaiseribacteriota</taxon>
    </lineage>
</organism>
<protein>
    <submittedName>
        <fullName evidence="2">Uncharacterized protein</fullName>
    </submittedName>
</protein>
<feature type="compositionally biased region" description="Polar residues" evidence="1">
    <location>
        <begin position="1"/>
        <end position="10"/>
    </location>
</feature>
<gene>
    <name evidence="2" type="ORF">A3G90_01270</name>
</gene>
<dbReference type="Proteomes" id="UP000177325">
    <property type="component" value="Unassembled WGS sequence"/>
</dbReference>
<evidence type="ECO:0000313" key="3">
    <source>
        <dbReference type="Proteomes" id="UP000177325"/>
    </source>
</evidence>
<accession>A0A1F6FFT0</accession>
<name>A0A1F6FFT0_9BACT</name>
<evidence type="ECO:0000256" key="1">
    <source>
        <dbReference type="SAM" id="MobiDB-lite"/>
    </source>
</evidence>
<feature type="compositionally biased region" description="Acidic residues" evidence="1">
    <location>
        <begin position="33"/>
        <end position="44"/>
    </location>
</feature>
<feature type="compositionally biased region" description="Basic and acidic residues" evidence="1">
    <location>
        <begin position="50"/>
        <end position="59"/>
    </location>
</feature>
<dbReference type="EMBL" id="MFMM01000001">
    <property type="protein sequence ID" value="OGG84699.1"/>
    <property type="molecule type" value="Genomic_DNA"/>
</dbReference>
<proteinExistence type="predicted"/>
<evidence type="ECO:0000313" key="2">
    <source>
        <dbReference type="EMBL" id="OGG84699.1"/>
    </source>
</evidence>
<reference evidence="2 3" key="1">
    <citation type="journal article" date="2016" name="Nat. Commun.">
        <title>Thousands of microbial genomes shed light on interconnected biogeochemical processes in an aquifer system.</title>
        <authorList>
            <person name="Anantharaman K."/>
            <person name="Brown C.T."/>
            <person name="Hug L.A."/>
            <person name="Sharon I."/>
            <person name="Castelle C.J."/>
            <person name="Probst A.J."/>
            <person name="Thomas B.C."/>
            <person name="Singh A."/>
            <person name="Wilkins M.J."/>
            <person name="Karaoz U."/>
            <person name="Brodie E.L."/>
            <person name="Williams K.H."/>
            <person name="Hubbard S.S."/>
            <person name="Banfield J.F."/>
        </authorList>
    </citation>
    <scope>NUCLEOTIDE SEQUENCE [LARGE SCALE GENOMIC DNA]</scope>
</reference>